<dbReference type="EMBL" id="BBSI01000041">
    <property type="protein sequence ID" value="GAM81787.1"/>
    <property type="molecule type" value="Genomic_DNA"/>
</dbReference>
<accession>A0A0B8QXI0</accession>
<sequence length="105" mass="12877">MHEKLNSIRRKMTQKLHPWENPEQDYARTLAKRRSERRYRSLQLVKTLKILLTEFKKYDVNNFNSEILSWIDLLEDAVEYVDDEDFKSAKKFVSRMQRELKKLEK</sequence>
<dbReference type="Proteomes" id="UP000031847">
    <property type="component" value="Unassembled WGS sequence"/>
</dbReference>
<evidence type="ECO:0000313" key="2">
    <source>
        <dbReference type="Proteomes" id="UP000031847"/>
    </source>
</evidence>
<keyword evidence="1" id="KW-0030">Aminoacyl-tRNA synthetase</keyword>
<gene>
    <name evidence="1" type="ORF">JCM5805K_2912</name>
</gene>
<proteinExistence type="predicted"/>
<keyword evidence="1" id="KW-0436">Ligase</keyword>
<evidence type="ECO:0000313" key="1">
    <source>
        <dbReference type="EMBL" id="GAM81787.1"/>
    </source>
</evidence>
<dbReference type="AlphaFoldDB" id="A0A0B8QXI0"/>
<comment type="caution">
    <text evidence="1">The sequence shown here is derived from an EMBL/GenBank/DDBJ whole genome shotgun (WGS) entry which is preliminary data.</text>
</comment>
<protein>
    <submittedName>
        <fullName evidence="1">Methionyl-tRNA synthetase</fullName>
    </submittedName>
</protein>
<name>A0A0B8QXI0_LACLL</name>
<reference evidence="1 2" key="1">
    <citation type="submission" date="2015-01" db="EMBL/GenBank/DDBJ databases">
        <title>Lactococcus lactis subsp.lactis JCM 5805 whole genome shotgun sequence.</title>
        <authorList>
            <person name="Fujii T."/>
            <person name="Tomita Y."/>
            <person name="Ikushima S."/>
            <person name="Fujiwara D."/>
        </authorList>
    </citation>
    <scope>NUCLEOTIDE SEQUENCE [LARGE SCALE GENOMIC DNA]</scope>
    <source>
        <strain evidence="1 2">JCM 5805</strain>
    </source>
</reference>
<organism evidence="1 2">
    <name type="scientific">Lactococcus lactis subsp. lactis</name>
    <name type="common">Streptococcus lactis</name>
    <dbReference type="NCBI Taxonomy" id="1360"/>
    <lineage>
        <taxon>Bacteria</taxon>
        <taxon>Bacillati</taxon>
        <taxon>Bacillota</taxon>
        <taxon>Bacilli</taxon>
        <taxon>Lactobacillales</taxon>
        <taxon>Streptococcaceae</taxon>
        <taxon>Lactococcus</taxon>
    </lineage>
</organism>
<dbReference type="GO" id="GO:0004812">
    <property type="term" value="F:aminoacyl-tRNA ligase activity"/>
    <property type="evidence" value="ECO:0007669"/>
    <property type="project" value="UniProtKB-KW"/>
</dbReference>